<evidence type="ECO:0000313" key="2">
    <source>
        <dbReference type="EMBL" id="CAF0852722.1"/>
    </source>
</evidence>
<feature type="non-terminal residue" evidence="2">
    <location>
        <position position="231"/>
    </location>
</feature>
<name>A0A813W4U0_9BILA</name>
<gene>
    <name evidence="2" type="ORF">OXX778_LOCUS9033</name>
</gene>
<reference evidence="2" key="1">
    <citation type="submission" date="2021-02" db="EMBL/GenBank/DDBJ databases">
        <authorList>
            <person name="Nowell W R."/>
        </authorList>
    </citation>
    <scope>NUCLEOTIDE SEQUENCE</scope>
    <source>
        <strain evidence="2">Ploen Becks lab</strain>
    </source>
</reference>
<dbReference type="EMBL" id="CAJNOC010001301">
    <property type="protein sequence ID" value="CAF0852722.1"/>
    <property type="molecule type" value="Genomic_DNA"/>
</dbReference>
<dbReference type="Proteomes" id="UP000663879">
    <property type="component" value="Unassembled WGS sequence"/>
</dbReference>
<comment type="caution">
    <text evidence="2">The sequence shown here is derived from an EMBL/GenBank/DDBJ whole genome shotgun (WGS) entry which is preliminary data.</text>
</comment>
<proteinExistence type="predicted"/>
<protein>
    <submittedName>
        <fullName evidence="2">Uncharacterized protein</fullName>
    </submittedName>
</protein>
<keyword evidence="3" id="KW-1185">Reference proteome</keyword>
<evidence type="ECO:0000256" key="1">
    <source>
        <dbReference type="SAM" id="Coils"/>
    </source>
</evidence>
<feature type="coiled-coil region" evidence="1">
    <location>
        <begin position="141"/>
        <end position="196"/>
    </location>
</feature>
<dbReference type="AlphaFoldDB" id="A0A813W4U0"/>
<accession>A0A813W4U0</accession>
<evidence type="ECO:0000313" key="3">
    <source>
        <dbReference type="Proteomes" id="UP000663879"/>
    </source>
</evidence>
<keyword evidence="1" id="KW-0175">Coiled coil</keyword>
<sequence>MDQYCLKCGSKIFSIGIYLPCSTSPICLKHFSNDNSHIQCQNCCNNKHYFNDLIKMRANRLNYKTYKFESLKSEIQEKLNQFIQIQTDPDYHIGEKYSDLIARIDLRREELIKEIDSFYFELIRSLKEHKEETIKSFSYKIQNLNELQEDLDKNKINITENSVNNLQKIDTSLKNLKNLVEKLRPIEKIIDQTENNEFLVNENNNISLKELFGCLKLSNPPRPIPSIDIKF</sequence>
<organism evidence="2 3">
    <name type="scientific">Brachionus calyciflorus</name>
    <dbReference type="NCBI Taxonomy" id="104777"/>
    <lineage>
        <taxon>Eukaryota</taxon>
        <taxon>Metazoa</taxon>
        <taxon>Spiralia</taxon>
        <taxon>Gnathifera</taxon>
        <taxon>Rotifera</taxon>
        <taxon>Eurotatoria</taxon>
        <taxon>Monogononta</taxon>
        <taxon>Pseudotrocha</taxon>
        <taxon>Ploima</taxon>
        <taxon>Brachionidae</taxon>
        <taxon>Brachionus</taxon>
    </lineage>
</organism>